<accession>A0A9N9R2M8</accession>
<reference evidence="9" key="2">
    <citation type="submission" date="2022-10" db="EMBL/GenBank/DDBJ databases">
        <authorList>
            <consortium name="ENA_rothamsted_submissions"/>
            <consortium name="culmorum"/>
            <person name="King R."/>
        </authorList>
    </citation>
    <scope>NUCLEOTIDE SEQUENCE</scope>
</reference>
<dbReference type="GO" id="GO:0008270">
    <property type="term" value="F:zinc ion binding"/>
    <property type="evidence" value="ECO:0007669"/>
    <property type="project" value="InterPro"/>
</dbReference>
<dbReference type="Pfam" id="PF00246">
    <property type="entry name" value="Peptidase_M14"/>
    <property type="match status" value="1"/>
</dbReference>
<gene>
    <name evidence="9" type="ORF">DIATSA_LOCUS6584</name>
</gene>
<keyword evidence="10" id="KW-1185">Reference proteome</keyword>
<evidence type="ECO:0000256" key="2">
    <source>
        <dbReference type="ARBA" id="ARBA00005988"/>
    </source>
</evidence>
<dbReference type="SUPFAM" id="SSF53187">
    <property type="entry name" value="Zn-dependent exopeptidases"/>
    <property type="match status" value="1"/>
</dbReference>
<comment type="cofactor">
    <cofactor evidence="1">
        <name>Zn(2+)</name>
        <dbReference type="ChEBI" id="CHEBI:29105"/>
    </cofactor>
</comment>
<dbReference type="GO" id="GO:0005615">
    <property type="term" value="C:extracellular space"/>
    <property type="evidence" value="ECO:0007669"/>
    <property type="project" value="TreeGrafter"/>
</dbReference>
<evidence type="ECO:0000313" key="9">
    <source>
        <dbReference type="EMBL" id="CAG9788798.1"/>
    </source>
</evidence>
<reference evidence="9" key="1">
    <citation type="submission" date="2021-12" db="EMBL/GenBank/DDBJ databases">
        <authorList>
            <person name="King R."/>
        </authorList>
    </citation>
    <scope>NUCLEOTIDE SEQUENCE</scope>
</reference>
<dbReference type="InterPro" id="IPR000834">
    <property type="entry name" value="Peptidase_M14"/>
</dbReference>
<protein>
    <recommendedName>
        <fullName evidence="8">Peptidase M14 domain-containing protein</fullName>
    </recommendedName>
</protein>
<sequence length="118" mass="13291">MVLYPWSGKSTPTELKATHNVTASGLCQAIYKHSKKKYKYGHTYHVVYPASGSAMDWIYDTGIVHTYVIEGQDKGYYGFLMPPEQIEDAGMEMLAAVKYLANTLNDQKPGESKSKSWF</sequence>
<dbReference type="PROSITE" id="PS52035">
    <property type="entry name" value="PEPTIDASE_M14"/>
    <property type="match status" value="1"/>
</dbReference>
<keyword evidence="3" id="KW-0645">Protease</keyword>
<evidence type="ECO:0000256" key="4">
    <source>
        <dbReference type="ARBA" id="ARBA00022801"/>
    </source>
</evidence>
<comment type="similarity">
    <text evidence="2 7">Belongs to the peptidase M14 family.</text>
</comment>
<keyword evidence="4" id="KW-0378">Hydrolase</keyword>
<dbReference type="Gene3D" id="3.40.630.10">
    <property type="entry name" value="Zn peptidases"/>
    <property type="match status" value="1"/>
</dbReference>
<evidence type="ECO:0000256" key="6">
    <source>
        <dbReference type="ARBA" id="ARBA00023049"/>
    </source>
</evidence>
<dbReference type="PANTHER" id="PTHR11705">
    <property type="entry name" value="PROTEASE FAMILY M14 CARBOXYPEPTIDASE A,B"/>
    <property type="match status" value="1"/>
</dbReference>
<evidence type="ECO:0000256" key="5">
    <source>
        <dbReference type="ARBA" id="ARBA00022833"/>
    </source>
</evidence>
<dbReference type="Proteomes" id="UP001153714">
    <property type="component" value="Chromosome 2"/>
</dbReference>
<proteinExistence type="inferred from homology"/>
<dbReference type="EMBL" id="OU893333">
    <property type="protein sequence ID" value="CAG9788798.1"/>
    <property type="molecule type" value="Genomic_DNA"/>
</dbReference>
<dbReference type="GO" id="GO:0006508">
    <property type="term" value="P:proteolysis"/>
    <property type="evidence" value="ECO:0007669"/>
    <property type="project" value="UniProtKB-KW"/>
</dbReference>
<organism evidence="9 10">
    <name type="scientific">Diatraea saccharalis</name>
    <name type="common">sugarcane borer</name>
    <dbReference type="NCBI Taxonomy" id="40085"/>
    <lineage>
        <taxon>Eukaryota</taxon>
        <taxon>Metazoa</taxon>
        <taxon>Ecdysozoa</taxon>
        <taxon>Arthropoda</taxon>
        <taxon>Hexapoda</taxon>
        <taxon>Insecta</taxon>
        <taxon>Pterygota</taxon>
        <taxon>Neoptera</taxon>
        <taxon>Endopterygota</taxon>
        <taxon>Lepidoptera</taxon>
        <taxon>Glossata</taxon>
        <taxon>Ditrysia</taxon>
        <taxon>Pyraloidea</taxon>
        <taxon>Crambidae</taxon>
        <taxon>Crambinae</taxon>
        <taxon>Diatraea</taxon>
    </lineage>
</organism>
<dbReference type="GO" id="GO:0004181">
    <property type="term" value="F:metallocarboxypeptidase activity"/>
    <property type="evidence" value="ECO:0007669"/>
    <property type="project" value="InterPro"/>
</dbReference>
<evidence type="ECO:0000256" key="1">
    <source>
        <dbReference type="ARBA" id="ARBA00001947"/>
    </source>
</evidence>
<name>A0A9N9R2M8_9NEOP</name>
<feature type="domain" description="Peptidase M14" evidence="8">
    <location>
        <begin position="1"/>
        <end position="104"/>
    </location>
</feature>
<keyword evidence="6" id="KW-0482">Metalloprotease</keyword>
<evidence type="ECO:0000313" key="10">
    <source>
        <dbReference type="Proteomes" id="UP001153714"/>
    </source>
</evidence>
<evidence type="ECO:0000259" key="8">
    <source>
        <dbReference type="PROSITE" id="PS52035"/>
    </source>
</evidence>
<dbReference type="AlphaFoldDB" id="A0A9N9R2M8"/>
<evidence type="ECO:0000256" key="3">
    <source>
        <dbReference type="ARBA" id="ARBA00022670"/>
    </source>
</evidence>
<keyword evidence="5" id="KW-0862">Zinc</keyword>
<evidence type="ECO:0000256" key="7">
    <source>
        <dbReference type="PROSITE-ProRule" id="PRU01379"/>
    </source>
</evidence>
<dbReference type="OrthoDB" id="3626597at2759"/>
<feature type="active site" description="Proton donor/acceptor" evidence="7">
    <location>
        <position position="70"/>
    </location>
</feature>
<dbReference type="PANTHER" id="PTHR11705:SF143">
    <property type="entry name" value="SLL0236 PROTEIN"/>
    <property type="match status" value="1"/>
</dbReference>